<keyword evidence="1" id="KW-1185">Reference proteome</keyword>
<dbReference type="WBParaSite" id="nRc.2.0.1.t12861-RA">
    <property type="protein sequence ID" value="nRc.2.0.1.t12861-RA"/>
    <property type="gene ID" value="nRc.2.0.1.g12861"/>
</dbReference>
<proteinExistence type="predicted"/>
<evidence type="ECO:0000313" key="2">
    <source>
        <dbReference type="WBParaSite" id="nRc.2.0.1.t12861-RA"/>
    </source>
</evidence>
<reference evidence="2" key="1">
    <citation type="submission" date="2022-11" db="UniProtKB">
        <authorList>
            <consortium name="WormBaseParasite"/>
        </authorList>
    </citation>
    <scope>IDENTIFICATION</scope>
</reference>
<name>A0A915IF92_ROMCU</name>
<protein>
    <submittedName>
        <fullName evidence="2">Uncharacterized protein</fullName>
    </submittedName>
</protein>
<accession>A0A915IF92</accession>
<evidence type="ECO:0000313" key="1">
    <source>
        <dbReference type="Proteomes" id="UP000887565"/>
    </source>
</evidence>
<sequence>MLVGDERVCEKLKDRLRGFDTIRGNETTDIFLANSDSLFLVEYLFVLGRISSMVSSFFDCPPATPFAVQ</sequence>
<organism evidence="1 2">
    <name type="scientific">Romanomermis culicivorax</name>
    <name type="common">Nematode worm</name>
    <dbReference type="NCBI Taxonomy" id="13658"/>
    <lineage>
        <taxon>Eukaryota</taxon>
        <taxon>Metazoa</taxon>
        <taxon>Ecdysozoa</taxon>
        <taxon>Nematoda</taxon>
        <taxon>Enoplea</taxon>
        <taxon>Dorylaimia</taxon>
        <taxon>Mermithida</taxon>
        <taxon>Mermithoidea</taxon>
        <taxon>Mermithidae</taxon>
        <taxon>Romanomermis</taxon>
    </lineage>
</organism>
<dbReference type="AlphaFoldDB" id="A0A915IF92"/>
<dbReference type="Proteomes" id="UP000887565">
    <property type="component" value="Unplaced"/>
</dbReference>